<feature type="region of interest" description="Disordered" evidence="1">
    <location>
        <begin position="154"/>
        <end position="175"/>
    </location>
</feature>
<evidence type="ECO:0000313" key="4">
    <source>
        <dbReference type="Proteomes" id="UP001500928"/>
    </source>
</evidence>
<dbReference type="EMBL" id="BAABHO010000033">
    <property type="protein sequence ID" value="GAA4798553.1"/>
    <property type="molecule type" value="Genomic_DNA"/>
</dbReference>
<dbReference type="InterPro" id="IPR036388">
    <property type="entry name" value="WH-like_DNA-bd_sf"/>
</dbReference>
<name>A0ABP9BRG3_9PSEU</name>
<evidence type="ECO:0000313" key="3">
    <source>
        <dbReference type="EMBL" id="GAA4798553.1"/>
    </source>
</evidence>
<dbReference type="SUPFAM" id="SSF46785">
    <property type="entry name" value="Winged helix' DNA-binding domain"/>
    <property type="match status" value="1"/>
</dbReference>
<organism evidence="3 4">
    <name type="scientific">Actinomycetospora chlora</name>
    <dbReference type="NCBI Taxonomy" id="663608"/>
    <lineage>
        <taxon>Bacteria</taxon>
        <taxon>Bacillati</taxon>
        <taxon>Actinomycetota</taxon>
        <taxon>Actinomycetes</taxon>
        <taxon>Pseudonocardiales</taxon>
        <taxon>Pseudonocardiaceae</taxon>
        <taxon>Actinomycetospora</taxon>
    </lineage>
</organism>
<feature type="domain" description="HTH marR-type" evidence="2">
    <location>
        <begin position="1"/>
        <end position="147"/>
    </location>
</feature>
<sequence length="175" mass="18842">MDETRWLDDDEQRAWRRTAAVMTLLPAALDAQLQRDAGLTQFSYLTLAMLSETPGRTLPMSALAATVNSSLSRLSHVVARLEAQGWVSREPSPESGRVTVARLTDAGLEKVRQTAPGHAAEVRRLIFDALDGEGVESLACVTAAILGRLDPSGKLRANPLRRGGPDQECDPPATA</sequence>
<dbReference type="InterPro" id="IPR036390">
    <property type="entry name" value="WH_DNA-bd_sf"/>
</dbReference>
<dbReference type="SMART" id="SM00347">
    <property type="entry name" value="HTH_MARR"/>
    <property type="match status" value="1"/>
</dbReference>
<dbReference type="PANTHER" id="PTHR33164:SF99">
    <property type="entry name" value="MARR FAMILY REGULATORY PROTEIN"/>
    <property type="match status" value="1"/>
</dbReference>
<accession>A0ABP9BRG3</accession>
<protein>
    <submittedName>
        <fullName evidence="3">MarR family winged helix-turn-helix transcriptional regulator</fullName>
    </submittedName>
</protein>
<dbReference type="Pfam" id="PF01047">
    <property type="entry name" value="MarR"/>
    <property type="match status" value="1"/>
</dbReference>
<dbReference type="Gene3D" id="1.10.10.10">
    <property type="entry name" value="Winged helix-like DNA-binding domain superfamily/Winged helix DNA-binding domain"/>
    <property type="match status" value="1"/>
</dbReference>
<keyword evidence="4" id="KW-1185">Reference proteome</keyword>
<dbReference type="PANTHER" id="PTHR33164">
    <property type="entry name" value="TRANSCRIPTIONAL REGULATOR, MARR FAMILY"/>
    <property type="match status" value="1"/>
</dbReference>
<dbReference type="InterPro" id="IPR000835">
    <property type="entry name" value="HTH_MarR-typ"/>
</dbReference>
<dbReference type="RefSeq" id="WP_345418862.1">
    <property type="nucleotide sequence ID" value="NZ_BAABHO010000033.1"/>
</dbReference>
<dbReference type="Proteomes" id="UP001500928">
    <property type="component" value="Unassembled WGS sequence"/>
</dbReference>
<evidence type="ECO:0000256" key="1">
    <source>
        <dbReference type="SAM" id="MobiDB-lite"/>
    </source>
</evidence>
<dbReference type="InterPro" id="IPR039422">
    <property type="entry name" value="MarR/SlyA-like"/>
</dbReference>
<reference evidence="4" key="1">
    <citation type="journal article" date="2019" name="Int. J. Syst. Evol. Microbiol.">
        <title>The Global Catalogue of Microorganisms (GCM) 10K type strain sequencing project: providing services to taxonomists for standard genome sequencing and annotation.</title>
        <authorList>
            <consortium name="The Broad Institute Genomics Platform"/>
            <consortium name="The Broad Institute Genome Sequencing Center for Infectious Disease"/>
            <person name="Wu L."/>
            <person name="Ma J."/>
        </authorList>
    </citation>
    <scope>NUCLEOTIDE SEQUENCE [LARGE SCALE GENOMIC DNA]</scope>
    <source>
        <strain evidence="4">JCM 17979</strain>
    </source>
</reference>
<gene>
    <name evidence="3" type="ORF">GCM10023200_38910</name>
</gene>
<evidence type="ECO:0000259" key="2">
    <source>
        <dbReference type="PROSITE" id="PS50995"/>
    </source>
</evidence>
<proteinExistence type="predicted"/>
<comment type="caution">
    <text evidence="3">The sequence shown here is derived from an EMBL/GenBank/DDBJ whole genome shotgun (WGS) entry which is preliminary data.</text>
</comment>
<dbReference type="PROSITE" id="PS50995">
    <property type="entry name" value="HTH_MARR_2"/>
    <property type="match status" value="1"/>
</dbReference>